<dbReference type="Pfam" id="PF24657">
    <property type="entry name" value="DUF7646"/>
    <property type="match status" value="1"/>
</dbReference>
<dbReference type="InterPro" id="IPR036390">
    <property type="entry name" value="WH_DNA-bd_sf"/>
</dbReference>
<dbReference type="Pfam" id="PF24658">
    <property type="entry name" value="DUF7647"/>
    <property type="match status" value="1"/>
</dbReference>
<dbReference type="GO" id="GO:0006384">
    <property type="term" value="P:transcription initiation at RNA polymerase III promoter"/>
    <property type="evidence" value="ECO:0007669"/>
    <property type="project" value="InterPro"/>
</dbReference>
<dbReference type="Pfam" id="PF23704">
    <property type="entry name" value="WHD_GTF3C1_N"/>
    <property type="match status" value="1"/>
</dbReference>
<feature type="compositionally biased region" description="Basic and acidic residues" evidence="6">
    <location>
        <begin position="455"/>
        <end position="469"/>
    </location>
</feature>
<evidence type="ECO:0000259" key="9">
    <source>
        <dbReference type="Pfam" id="PF24101"/>
    </source>
</evidence>
<dbReference type="PANTHER" id="PTHR15180">
    <property type="entry name" value="GENERAL TRANSCRIPTION FACTOR 3C POLYPEPTIDE 1"/>
    <property type="match status" value="1"/>
</dbReference>
<evidence type="ECO:0000313" key="15">
    <source>
        <dbReference type="Proteomes" id="UP001443914"/>
    </source>
</evidence>
<dbReference type="InterPro" id="IPR036388">
    <property type="entry name" value="WH-like_DNA-bd_sf"/>
</dbReference>
<feature type="domain" description="DUF7647" evidence="13">
    <location>
        <begin position="741"/>
        <end position="920"/>
    </location>
</feature>
<dbReference type="InterPro" id="IPR056063">
    <property type="entry name" value="DUF7646"/>
</dbReference>
<evidence type="ECO:0000256" key="5">
    <source>
        <dbReference type="ARBA" id="ARBA00023242"/>
    </source>
</evidence>
<dbReference type="Pfam" id="PF04182">
    <property type="entry name" value="B-block_TFIIIC"/>
    <property type="match status" value="1"/>
</dbReference>
<feature type="domain" description="DUF7645" evidence="11">
    <location>
        <begin position="922"/>
        <end position="980"/>
    </location>
</feature>
<dbReference type="GO" id="GO:0042791">
    <property type="term" value="P:5S class rRNA transcription by RNA polymerase III"/>
    <property type="evidence" value="ECO:0007669"/>
    <property type="project" value="TreeGrafter"/>
</dbReference>
<dbReference type="InterPro" id="IPR056428">
    <property type="entry name" value="WH_GTF3C1"/>
</dbReference>
<protein>
    <recommendedName>
        <fullName evidence="16">B-block binding subunit of TFIIIC domain-containing protein</fullName>
    </recommendedName>
</protein>
<feature type="compositionally biased region" description="Acidic residues" evidence="6">
    <location>
        <begin position="1017"/>
        <end position="1032"/>
    </location>
</feature>
<comment type="caution">
    <text evidence="14">The sequence shown here is derived from an EMBL/GenBank/DDBJ whole genome shotgun (WGS) entry which is preliminary data.</text>
</comment>
<dbReference type="InterPro" id="IPR056467">
    <property type="entry name" value="eWH_GTF3C1"/>
</dbReference>
<comment type="subcellular location">
    <subcellularLocation>
        <location evidence="1">Nucleus</location>
    </subcellularLocation>
</comment>
<dbReference type="PANTHER" id="PTHR15180:SF1">
    <property type="entry name" value="GENERAL TRANSCRIPTION FACTOR 3C POLYPEPTIDE 1"/>
    <property type="match status" value="1"/>
</dbReference>
<dbReference type="InterPro" id="IPR044210">
    <property type="entry name" value="Tfc3-like"/>
</dbReference>
<keyword evidence="15" id="KW-1185">Reference proteome</keyword>
<feature type="compositionally biased region" description="Polar residues" evidence="6">
    <location>
        <begin position="1178"/>
        <end position="1191"/>
    </location>
</feature>
<evidence type="ECO:0000259" key="13">
    <source>
        <dbReference type="Pfam" id="PF24658"/>
    </source>
</evidence>
<evidence type="ECO:0000259" key="7">
    <source>
        <dbReference type="Pfam" id="PF04182"/>
    </source>
</evidence>
<dbReference type="GO" id="GO:0000127">
    <property type="term" value="C:transcription factor TFIIIC complex"/>
    <property type="evidence" value="ECO:0007669"/>
    <property type="project" value="InterPro"/>
</dbReference>
<evidence type="ECO:0000313" key="14">
    <source>
        <dbReference type="EMBL" id="KAK9667113.1"/>
    </source>
</evidence>
<dbReference type="GO" id="GO:0005634">
    <property type="term" value="C:nucleus"/>
    <property type="evidence" value="ECO:0007669"/>
    <property type="project" value="UniProtKB-SubCell"/>
</dbReference>
<evidence type="ECO:0000256" key="1">
    <source>
        <dbReference type="ARBA" id="ARBA00004123"/>
    </source>
</evidence>
<feature type="domain" description="DUF7646" evidence="12">
    <location>
        <begin position="352"/>
        <end position="434"/>
    </location>
</feature>
<evidence type="ECO:0000259" key="11">
    <source>
        <dbReference type="Pfam" id="PF24655"/>
    </source>
</evidence>
<evidence type="ECO:0000256" key="3">
    <source>
        <dbReference type="ARBA" id="ARBA00023125"/>
    </source>
</evidence>
<name>A0AAW1GQH8_SAPOF</name>
<evidence type="ECO:0000256" key="2">
    <source>
        <dbReference type="ARBA" id="ARBA00022553"/>
    </source>
</evidence>
<feature type="domain" description="DUF7599" evidence="10">
    <location>
        <begin position="233"/>
        <end position="332"/>
    </location>
</feature>
<dbReference type="InterPro" id="IPR035625">
    <property type="entry name" value="Tfc3-like_eWH"/>
</dbReference>
<dbReference type="SUPFAM" id="SSF46785">
    <property type="entry name" value="Winged helix' DNA-binding domain"/>
    <property type="match status" value="1"/>
</dbReference>
<feature type="domain" description="General transcription factor 3C polypeptide 1 winged-helix" evidence="8">
    <location>
        <begin position="1"/>
        <end position="99"/>
    </location>
</feature>
<feature type="compositionally biased region" description="Polar residues" evidence="6">
    <location>
        <begin position="295"/>
        <end position="304"/>
    </location>
</feature>
<dbReference type="EMBL" id="JBDFQZ010000014">
    <property type="protein sequence ID" value="KAK9667113.1"/>
    <property type="molecule type" value="Genomic_DNA"/>
</dbReference>
<dbReference type="InterPro" id="IPR007309">
    <property type="entry name" value="TFIIIC_Bblock-bd"/>
</dbReference>
<evidence type="ECO:0000259" key="8">
    <source>
        <dbReference type="Pfam" id="PF23704"/>
    </source>
</evidence>
<gene>
    <name evidence="14" type="ORF">RND81_14G234000</name>
</gene>
<proteinExistence type="predicted"/>
<organism evidence="14 15">
    <name type="scientific">Saponaria officinalis</name>
    <name type="common">Common soapwort</name>
    <name type="synonym">Lychnis saponaria</name>
    <dbReference type="NCBI Taxonomy" id="3572"/>
    <lineage>
        <taxon>Eukaryota</taxon>
        <taxon>Viridiplantae</taxon>
        <taxon>Streptophyta</taxon>
        <taxon>Embryophyta</taxon>
        <taxon>Tracheophyta</taxon>
        <taxon>Spermatophyta</taxon>
        <taxon>Magnoliopsida</taxon>
        <taxon>eudicotyledons</taxon>
        <taxon>Gunneridae</taxon>
        <taxon>Pentapetalae</taxon>
        <taxon>Caryophyllales</taxon>
        <taxon>Caryophyllaceae</taxon>
        <taxon>Caryophylleae</taxon>
        <taxon>Saponaria</taxon>
    </lineage>
</organism>
<dbReference type="InterPro" id="IPR056062">
    <property type="entry name" value="DUF7645"/>
</dbReference>
<feature type="domain" description="GTF3C1 extended winged-helix" evidence="9">
    <location>
        <begin position="553"/>
        <end position="659"/>
    </location>
</feature>
<dbReference type="Pfam" id="PF24655">
    <property type="entry name" value="DUF7645"/>
    <property type="match status" value="1"/>
</dbReference>
<keyword evidence="3" id="KW-0238">DNA-binding</keyword>
<evidence type="ECO:0000256" key="4">
    <source>
        <dbReference type="ARBA" id="ARBA00023163"/>
    </source>
</evidence>
<feature type="region of interest" description="Disordered" evidence="6">
    <location>
        <begin position="1171"/>
        <end position="1214"/>
    </location>
</feature>
<feature type="compositionally biased region" description="Basic and acidic residues" evidence="6">
    <location>
        <begin position="1374"/>
        <end position="1385"/>
    </location>
</feature>
<keyword evidence="5" id="KW-0539">Nucleus</keyword>
<dbReference type="Gene3D" id="1.10.10.10">
    <property type="entry name" value="Winged helix-like DNA-binding domain superfamily/Winged helix DNA-binding domain"/>
    <property type="match status" value="1"/>
</dbReference>
<keyword evidence="2" id="KW-0597">Phosphoprotein</keyword>
<evidence type="ECO:0008006" key="16">
    <source>
        <dbReference type="Google" id="ProtNLM"/>
    </source>
</evidence>
<reference evidence="14" key="1">
    <citation type="submission" date="2024-03" db="EMBL/GenBank/DDBJ databases">
        <title>WGS assembly of Saponaria officinalis var. Norfolk2.</title>
        <authorList>
            <person name="Jenkins J."/>
            <person name="Shu S."/>
            <person name="Grimwood J."/>
            <person name="Barry K."/>
            <person name="Goodstein D."/>
            <person name="Schmutz J."/>
            <person name="Leebens-Mack J."/>
            <person name="Osbourn A."/>
        </authorList>
    </citation>
    <scope>NUCLEOTIDE SEQUENCE [LARGE SCALE GENOMIC DNA]</scope>
    <source>
        <strain evidence="14">JIC</strain>
    </source>
</reference>
<sequence length="1793" mass="202301">MDKIVHTALEEICSQGTNGLSLSLLWRHLHAPLSAENLPLCSAVKRAVLSGLDAVPGLHFKTRDGSDFDPKSKPVEELECLNLMVFADDQLRRCFVGLYDVKSSHITPPQQRVLELLALARANGVTQNQLCKEVGMPANNFFYVVKRLESWGLLVRHSTIVRTKEASSDKEPKISQPVHTNLIRLQRYAPSLSSHQRLEITKESNNLEEHHGGNVTGTEAIADECGQDDVLVKDFFPALKAICDRLEQAEGKVLVVSDIKRELGYRETRGHRAWRNIRNRLEQAGLVEVFEANVGNESETPSTSKKSRSRGQKKPVTCMKLLKKFSPKLFEHRTPDCDYDKHASDQHVAPRKHVQNSDHLVEVPLEQQIVDMIDAEGSKGLLGVEVCKRLGINSRMLDNLCNAIVPRFGLHQLSENRNRGSAYRFWTRENFSPNSSFNRLEEDPPPSSPTEEPCQGEKSRTTNSVDEHSQGWLTVEDTTKGVAVEKPKHGSQDDRESDEMVNWDGNSDDVSQNMSIISPDAVNGAQCNSLVEVPSSPLTKPFKPQQGQRYPSLTSATRELRILEKLETEKIVVKPELHRWLESMEGNQSKMDRKTLQRCLTKLKHAGHCKLMDFNIPGVTNCGRHRMIRVIVHPSVKGSASELSEQVHDKFRSFETQIRHNASPVKKQFPVPVLHGIERIPINSTSETSNMKSEAMRANGFVLAKMVRTKLLHHFLWDYANNSASCNDVPTSIKQVNSPSNSHSSCLLFSLDTAIKAMPLELFLQVVGSALKWKDMIDKCKNGLLLSDFPDEEYKSLMDTRATSRLSWLIDLLRRLKLIKLVADESLKDAVQLSHATLVYALELKPYIEEPPLIEPLPGCYASVDLRPHFRHDFVLSTAEALEKYWQTLEYCYAAADPKAVVHAFPGSVAHEVCLYRSWTTVRVMKAEQRAALIKRIKDQGSKKLTFKECREIAKELKLTLEQVLRVYYDERQQRLDRFQSDSNVQVMRSVKRSERPRSQRKRKRSSGRSSAKDATVDDPSESLEVEEDEQEQESLIGQCILPKFKAMRQPKFVWTEEADRQLIIQYARQKAIQGARPGTDWGAIRDLPADSSRCRKRLASLKNDKFRKSLMRLCNLLSQRYAQHRNCGNKSTPDDNSEELNSQIQHWDDFEDSKIKVALHEVLVQTMKAGSSKRNESASQVPHNPIASTRSELENNSEKQPTGSRRKSRRERLSQKFVKRLKEGISVNGRINQSLAASSAVELFKLVFLTNSKSTDMPNLLADTLHCYSEHDLYSAFDYLRQKKIMIGSCPPFALSQIFIKNLSLSQFPANTGKRAARLANWIHEKEEKLMEGEVNLPSDLQCGDIFQLFGLVSSGELSISPVLPHEGVGDPEDSRNLKRKSNDSDYDNCSESKRHQWHSLYDSELYSRREKGFPGINVSLSRTTITRPNVVEFFKDDDQKLLVSENAHFYTTMGQKSSSKKPSINCLKESADFASVTPSKIISGDSIWDVMANHTVQNCSNHPDRENINVHPEIFRTAYVNIQKAGDQGLSMSAISECIGIQGTNLSERVVDALELFGFVLKVNGYDYVHIVDSLYRDKYFLTSKATSSQDSERTLFSIPQRVDDATNMVKEGINHAHEVNFSNPDNVHKVTILNLSDDSSQLSNAVDARDNLEGCSQTGTTSVVASKNNQTFDVITACQPILPWINADGTINGIVYRGLTRRILGLVTQNPGILEDGIIGQMEVLNPQSCRRLLELLILDKHLFVRKMCQRTSAATPPSLFGGLLGNRYTKPKYTCREHYFANPMSSALL</sequence>
<keyword evidence="4" id="KW-0804">Transcription</keyword>
<dbReference type="CDD" id="cd16169">
    <property type="entry name" value="Tau138_eWH"/>
    <property type="match status" value="1"/>
</dbReference>
<dbReference type="InterPro" id="IPR056064">
    <property type="entry name" value="DUF7647"/>
</dbReference>
<feature type="region of interest" description="Disordered" evidence="6">
    <location>
        <begin position="295"/>
        <end position="314"/>
    </location>
</feature>
<feature type="compositionally biased region" description="Basic and acidic residues" evidence="6">
    <location>
        <begin position="477"/>
        <end position="494"/>
    </location>
</feature>
<dbReference type="Pfam" id="PF24538">
    <property type="entry name" value="DUF7599"/>
    <property type="match status" value="1"/>
</dbReference>
<feature type="region of interest" description="Disordered" evidence="6">
    <location>
        <begin position="1365"/>
        <end position="1392"/>
    </location>
</feature>
<accession>A0AAW1GQH8</accession>
<evidence type="ECO:0000259" key="12">
    <source>
        <dbReference type="Pfam" id="PF24657"/>
    </source>
</evidence>
<dbReference type="Pfam" id="PF24101">
    <property type="entry name" value="WHD_GTF3C1"/>
    <property type="match status" value="1"/>
</dbReference>
<feature type="region of interest" description="Disordered" evidence="6">
    <location>
        <begin position="434"/>
        <end position="507"/>
    </location>
</feature>
<evidence type="ECO:0000259" key="10">
    <source>
        <dbReference type="Pfam" id="PF24538"/>
    </source>
</evidence>
<feature type="region of interest" description="Disordered" evidence="6">
    <location>
        <begin position="987"/>
        <end position="1032"/>
    </location>
</feature>
<dbReference type="GO" id="GO:0003677">
    <property type="term" value="F:DNA binding"/>
    <property type="evidence" value="ECO:0007669"/>
    <property type="project" value="UniProtKB-KW"/>
</dbReference>
<dbReference type="Proteomes" id="UP001443914">
    <property type="component" value="Unassembled WGS sequence"/>
</dbReference>
<dbReference type="InterPro" id="IPR056020">
    <property type="entry name" value="DUF7599"/>
</dbReference>
<evidence type="ECO:0000256" key="6">
    <source>
        <dbReference type="SAM" id="MobiDB-lite"/>
    </source>
</evidence>
<feature type="domain" description="B-block binding subunit of TFIIIC" evidence="7">
    <location>
        <begin position="110"/>
        <end position="189"/>
    </location>
</feature>